<evidence type="ECO:0000256" key="2">
    <source>
        <dbReference type="ARBA" id="ARBA00006829"/>
    </source>
</evidence>
<evidence type="ECO:0000313" key="11">
    <source>
        <dbReference type="Proteomes" id="UP000078561"/>
    </source>
</evidence>
<dbReference type="InterPro" id="IPR050930">
    <property type="entry name" value="MFS_Vesicular_Transporter"/>
</dbReference>
<proteinExistence type="inferred from homology"/>
<reference evidence="10" key="1">
    <citation type="submission" date="2016-04" db="EMBL/GenBank/DDBJ databases">
        <authorList>
            <person name="Evans L.H."/>
            <person name="Alamgir A."/>
            <person name="Owens N."/>
            <person name="Weber N.D."/>
            <person name="Virtaneva K."/>
            <person name="Barbian K."/>
            <person name="Babar A."/>
            <person name="Rosenke K."/>
        </authorList>
    </citation>
    <scope>NUCLEOTIDE SEQUENCE [LARGE SCALE GENOMIC DNA]</scope>
    <source>
        <strain evidence="10">CBS 101.48</strain>
    </source>
</reference>
<dbReference type="GO" id="GO:0022857">
    <property type="term" value="F:transmembrane transporter activity"/>
    <property type="evidence" value="ECO:0007669"/>
    <property type="project" value="InterPro"/>
</dbReference>
<dbReference type="PANTHER" id="PTHR23506">
    <property type="entry name" value="GH10249P"/>
    <property type="match status" value="1"/>
</dbReference>
<keyword evidence="11" id="KW-1185">Reference proteome</keyword>
<dbReference type="InterPro" id="IPR011701">
    <property type="entry name" value="MFS"/>
</dbReference>
<accession>A0A163JZ02</accession>
<dbReference type="OMA" id="ENGMDSY"/>
<evidence type="ECO:0000256" key="8">
    <source>
        <dbReference type="SAM" id="Phobius"/>
    </source>
</evidence>
<sequence length="491" mass="53686">MVLRPTVAPSTDKSPVKRVSKRPVLLKLRSCKTFIFWTAAVGLFTSTFVHSILFPLSPFIVNRIKHNHIGASGEDDPMSYHHATALASDSEATSRETGILVALYAVGLLAGSPLFGWLGDKIKQRRIPMLLGILASMSANYVFMFATAYWMLLLARFLQGVANACVWTMSLCLIADNWPMEELGCQMGKLVGFYPLGLVVGLPTGGYQSPFIASAILCGVDFIMRLVIIEPCHSPPEWFAADQDEESNGKEKEKEKMEIDEQYHGEEAEEAEEEPPVAVRVTTFQLLRHPRLIVSLFLTVIVATVMSAFEPTLSMRFAAEWNFDAADCGLILIAFMVPSVISSGVCGWLCDKYGGKIVATVSLVLTIPSGIMMGVPNHQNTSFWVFLPILALCGMTLAGCQSPVFPEIARVVALENKSGPGKDGLAKSYALFNAAYGTGMCVGPIIAGFLYTTVGFFWLCVLLSTSFSICLPLVYLYTGGSRQWIVRPTKE</sequence>
<keyword evidence="5 8" id="KW-1133">Transmembrane helix</keyword>
<keyword evidence="4 8" id="KW-0812">Transmembrane</keyword>
<dbReference type="PRINTS" id="PR01035">
    <property type="entry name" value="TCRTETA"/>
</dbReference>
<feature type="transmembrane region" description="Helical" evidence="8">
    <location>
        <begin position="430"/>
        <end position="450"/>
    </location>
</feature>
<name>A0A163JZ02_ABSGL</name>
<feature type="transmembrane region" description="Helical" evidence="8">
    <location>
        <begin position="329"/>
        <end position="350"/>
    </location>
</feature>
<evidence type="ECO:0000256" key="5">
    <source>
        <dbReference type="ARBA" id="ARBA00022989"/>
    </source>
</evidence>
<dbReference type="EMBL" id="LT554031">
    <property type="protein sequence ID" value="SAM03023.1"/>
    <property type="molecule type" value="Genomic_DNA"/>
</dbReference>
<feature type="transmembrane region" description="Helical" evidence="8">
    <location>
        <begin position="34"/>
        <end position="53"/>
    </location>
</feature>
<dbReference type="Proteomes" id="UP000078561">
    <property type="component" value="Unassembled WGS sequence"/>
</dbReference>
<dbReference type="PANTHER" id="PTHR23506:SF23">
    <property type="entry name" value="GH10249P"/>
    <property type="match status" value="1"/>
</dbReference>
<dbReference type="InterPro" id="IPR001958">
    <property type="entry name" value="Tet-R_TetA/multi-R_MdtG-like"/>
</dbReference>
<dbReference type="Pfam" id="PF07690">
    <property type="entry name" value="MFS_1"/>
    <property type="match status" value="1"/>
</dbReference>
<evidence type="ECO:0000259" key="9">
    <source>
        <dbReference type="PROSITE" id="PS50850"/>
    </source>
</evidence>
<evidence type="ECO:0000313" key="10">
    <source>
        <dbReference type="EMBL" id="SAM03023.1"/>
    </source>
</evidence>
<dbReference type="FunCoup" id="A0A163JZ02">
    <property type="interactions" value="3"/>
</dbReference>
<dbReference type="STRING" id="4829.A0A163JZ02"/>
<feature type="transmembrane region" description="Helical" evidence="8">
    <location>
        <begin position="456"/>
        <end position="477"/>
    </location>
</feature>
<dbReference type="Gene3D" id="1.20.1250.20">
    <property type="entry name" value="MFS general substrate transporter like domains"/>
    <property type="match status" value="2"/>
</dbReference>
<feature type="transmembrane region" description="Helical" evidence="8">
    <location>
        <begin position="357"/>
        <end position="375"/>
    </location>
</feature>
<dbReference type="PROSITE" id="PS50850">
    <property type="entry name" value="MFS"/>
    <property type="match status" value="1"/>
</dbReference>
<dbReference type="SUPFAM" id="SSF103473">
    <property type="entry name" value="MFS general substrate transporter"/>
    <property type="match status" value="1"/>
</dbReference>
<feature type="domain" description="Major facilitator superfamily (MFS) profile" evidence="9">
    <location>
        <begin position="35"/>
        <end position="482"/>
    </location>
</feature>
<evidence type="ECO:0000256" key="4">
    <source>
        <dbReference type="ARBA" id="ARBA00022692"/>
    </source>
</evidence>
<dbReference type="CDD" id="cd17325">
    <property type="entry name" value="MFS_MdtG_SLC18_like"/>
    <property type="match status" value="1"/>
</dbReference>
<comment type="subcellular location">
    <subcellularLocation>
        <location evidence="1">Membrane</location>
        <topology evidence="1">Multi-pass membrane protein</topology>
    </subcellularLocation>
</comment>
<dbReference type="InterPro" id="IPR036259">
    <property type="entry name" value="MFS_trans_sf"/>
</dbReference>
<comment type="similarity">
    <text evidence="2">Belongs to the major facilitator superfamily. Vesicular transporter family.</text>
</comment>
<dbReference type="AlphaFoldDB" id="A0A163JZ02"/>
<organism evidence="10">
    <name type="scientific">Absidia glauca</name>
    <name type="common">Pin mould</name>
    <dbReference type="NCBI Taxonomy" id="4829"/>
    <lineage>
        <taxon>Eukaryota</taxon>
        <taxon>Fungi</taxon>
        <taxon>Fungi incertae sedis</taxon>
        <taxon>Mucoromycota</taxon>
        <taxon>Mucoromycotina</taxon>
        <taxon>Mucoromycetes</taxon>
        <taxon>Mucorales</taxon>
        <taxon>Cunninghamellaceae</taxon>
        <taxon>Absidia</taxon>
    </lineage>
</organism>
<feature type="transmembrane region" description="Helical" evidence="8">
    <location>
        <begin position="130"/>
        <end position="151"/>
    </location>
</feature>
<keyword evidence="6 8" id="KW-0472">Membrane</keyword>
<dbReference type="InParanoid" id="A0A163JZ02"/>
<dbReference type="GO" id="GO:0016020">
    <property type="term" value="C:membrane"/>
    <property type="evidence" value="ECO:0007669"/>
    <property type="project" value="UniProtKB-SubCell"/>
</dbReference>
<keyword evidence="3" id="KW-0813">Transport</keyword>
<evidence type="ECO:0000256" key="6">
    <source>
        <dbReference type="ARBA" id="ARBA00023136"/>
    </source>
</evidence>
<evidence type="ECO:0000256" key="1">
    <source>
        <dbReference type="ARBA" id="ARBA00004141"/>
    </source>
</evidence>
<protein>
    <recommendedName>
        <fullName evidence="9">Major facilitator superfamily (MFS) profile domain-containing protein</fullName>
    </recommendedName>
</protein>
<dbReference type="InterPro" id="IPR020846">
    <property type="entry name" value="MFS_dom"/>
</dbReference>
<gene>
    <name evidence="10" type="primary">ABSGL_08840.1 scaffold 10450</name>
</gene>
<evidence type="ECO:0000256" key="3">
    <source>
        <dbReference type="ARBA" id="ARBA00022448"/>
    </source>
</evidence>
<evidence type="ECO:0000256" key="7">
    <source>
        <dbReference type="SAM" id="MobiDB-lite"/>
    </source>
</evidence>
<feature type="compositionally biased region" description="Basic and acidic residues" evidence="7">
    <location>
        <begin position="247"/>
        <end position="266"/>
    </location>
</feature>
<feature type="transmembrane region" description="Helical" evidence="8">
    <location>
        <begin position="98"/>
        <end position="118"/>
    </location>
</feature>
<feature type="transmembrane region" description="Helical" evidence="8">
    <location>
        <begin position="381"/>
        <end position="400"/>
    </location>
</feature>
<dbReference type="OrthoDB" id="5086884at2759"/>
<feature type="transmembrane region" description="Helical" evidence="8">
    <location>
        <begin position="292"/>
        <end position="309"/>
    </location>
</feature>
<feature type="region of interest" description="Disordered" evidence="7">
    <location>
        <begin position="240"/>
        <end position="274"/>
    </location>
</feature>